<reference evidence="5 6" key="4">
    <citation type="journal article" date="2009" name="Appl. Environ. Microbiol.">
        <title>Comparative genome-wide transcriptional profiling of Azorhizobium caulinodans ORS571 grown under free-living and symbiotic conditions.</title>
        <authorList>
            <person name="Tsukada S."/>
            <person name="Aono T."/>
            <person name="Akiba N."/>
            <person name="Lee KB."/>
            <person name="Liu CT."/>
            <person name="Toyazaki H."/>
            <person name="Oyaizu H."/>
        </authorList>
    </citation>
    <scope>NUCLEOTIDE SEQUENCE [LARGE SCALE GENOMIC DNA]</scope>
    <source>
        <strain evidence="6">ATCC 43989 / DSM 5975 / JCM 20966 / LMG 6465 / NBRC 14845 / NCIMB 13405 / ORS 571</strain>
    </source>
</reference>
<reference evidence="5 6" key="1">
    <citation type="journal article" date="2007" name="Appl. Environ. Microbiol.">
        <title>Rhizobial factors required for stem nodule maturation and maintenance in Sesbania rostrata-Azorhizobium caulinodans ORS571 symbiosis.</title>
        <authorList>
            <person name="Suzuki S."/>
            <person name="Aono T."/>
            <person name="Lee KB."/>
            <person name="Suzuki T."/>
            <person name="Liu CT."/>
            <person name="Miwa H."/>
            <person name="Wakao S."/>
            <person name="Iki T."/>
            <person name="Oyaizu H."/>
        </authorList>
    </citation>
    <scope>NUCLEOTIDE SEQUENCE [LARGE SCALE GENOMIC DNA]</scope>
    <source>
        <strain evidence="6">ATCC 43989 / DSM 5975 / JCM 20966 / LMG 6465 / NBRC 14845 / NCIMB 13405 / ORS 571</strain>
    </source>
</reference>
<dbReference type="GO" id="GO:0008757">
    <property type="term" value="F:S-adenosylmethionine-dependent methyltransferase activity"/>
    <property type="evidence" value="ECO:0007669"/>
    <property type="project" value="InterPro"/>
</dbReference>
<reference evidence="5 6" key="5">
    <citation type="journal article" date="2010" name="Appl. Environ. Microbiol.">
        <title>phrR-like gene praR of Azorhizobium caulinodans ORS571 is essential for symbiosis with Sesbania rostrata and is involved in expression of reb genes.</title>
        <authorList>
            <person name="Akiba N."/>
            <person name="Aono T."/>
            <person name="Toyazaki H."/>
            <person name="Sato S."/>
            <person name="Oyaizu H."/>
        </authorList>
    </citation>
    <scope>NUCLEOTIDE SEQUENCE [LARGE SCALE GENOMIC DNA]</scope>
    <source>
        <strain evidence="6">ATCC 43989 / DSM 5975 / JCM 20966 / LMG 6465 / NBRC 14845 / NCIMB 13405 / ORS 571</strain>
    </source>
</reference>
<dbReference type="GO" id="GO:0032259">
    <property type="term" value="P:methylation"/>
    <property type="evidence" value="ECO:0007669"/>
    <property type="project" value="UniProtKB-KW"/>
</dbReference>
<keyword evidence="1 5" id="KW-0489">Methyltransferase</keyword>
<feature type="domain" description="Methyltransferase type 11" evidence="4">
    <location>
        <begin position="97"/>
        <end position="149"/>
    </location>
</feature>
<dbReference type="Gene3D" id="3.40.50.150">
    <property type="entry name" value="Vaccinia Virus protein VP39"/>
    <property type="match status" value="1"/>
</dbReference>
<sequence length="308" mass="33214">MHRGREAPICTRMSHPLVFDRALLRARQARALALGPEPFLLERATEDLSERLLTVKRRFETAVDLGTPTDLLSRALAGHPGIGTLMRAAPLAAGLAASERTIVADEEALPFANGSLDLVVSALALQMVNDLPGAFAQVRRALKPDGLFLAALIGGGSLAELREAFAIAESETTGGVSPRVAPFADVRDMGGLLQRAGFALPVTDVDRVVVRYGSPFTLMNELRRMGAGNVLAERRRVPLRRATLLRAAEIYAERFSDADGRVRATFEIVWLSGWVPHESQQKPLRPGSAKMRLADALGTTEKPAGETP</sequence>
<dbReference type="Proteomes" id="UP000000270">
    <property type="component" value="Chromosome"/>
</dbReference>
<gene>
    <name evidence="5" type="ordered locus">AZC_0318</name>
</gene>
<keyword evidence="6" id="KW-1185">Reference proteome</keyword>
<reference evidence="5 6" key="6">
    <citation type="journal article" date="2011" name="Appl. Environ. Microbiol.">
        <title>Involvement of the azorhizobial chromosome partition gene (parA) in the onset of bacteroid differentiation during Sesbania rostrata stem nodule development.</title>
        <authorList>
            <person name="Liu CT."/>
            <person name="Lee KB."/>
            <person name="Wang YS."/>
            <person name="Peng MH."/>
            <person name="Lee KT."/>
            <person name="Suzuki S."/>
            <person name="Suzuki T."/>
            <person name="Oyaizu H."/>
        </authorList>
    </citation>
    <scope>NUCLEOTIDE SEQUENCE [LARGE SCALE GENOMIC DNA]</scope>
    <source>
        <strain evidence="6">ATCC 43989 / DSM 5975 / JCM 20966 / LMG 6465 / NBRC 14845 / NCIMB 13405 / ORS 571</strain>
    </source>
</reference>
<reference evidence="5 6" key="3">
    <citation type="journal article" date="2008" name="BMC Genomics">
        <title>The genome of the versatile nitrogen fixer Azorhizobium caulinodans ORS571.</title>
        <authorList>
            <person name="Lee KB."/>
            <person name="Backer P.D."/>
            <person name="Aono T."/>
            <person name="Liu CT."/>
            <person name="Suzuki S."/>
            <person name="Suzuki T."/>
            <person name="Kaneko T."/>
            <person name="Yamada M."/>
            <person name="Tabata S."/>
            <person name="Kupfer D.M."/>
            <person name="Najar F.Z."/>
            <person name="Wiley G.B."/>
            <person name="Roe B."/>
            <person name="Binnewies T.T."/>
            <person name="Ussery D.W."/>
            <person name="D'Haeze W."/>
            <person name="Herder J.D."/>
            <person name="Gevers D."/>
            <person name="Vereecke D."/>
            <person name="Holsters M."/>
            <person name="Oyaizu H."/>
        </authorList>
    </citation>
    <scope>NUCLEOTIDE SEQUENCE [LARGE SCALE GENOMIC DNA]</scope>
    <source>
        <strain evidence="6">ATCC 43989 / DSM 5975 / JCM 20966 / LMG 6465 / NBRC 14845 / NCIMB 13405 / ORS 571</strain>
    </source>
</reference>
<dbReference type="InterPro" id="IPR029063">
    <property type="entry name" value="SAM-dependent_MTases_sf"/>
</dbReference>
<dbReference type="EMBL" id="AP009384">
    <property type="protein sequence ID" value="BAF86316.1"/>
    <property type="molecule type" value="Genomic_DNA"/>
</dbReference>
<feature type="region of interest" description="Disordered" evidence="3">
    <location>
        <begin position="279"/>
        <end position="308"/>
    </location>
</feature>
<dbReference type="CDD" id="cd02440">
    <property type="entry name" value="AdoMet_MTases"/>
    <property type="match status" value="1"/>
</dbReference>
<name>A8IJK1_AZOC5</name>
<dbReference type="eggNOG" id="COG2226">
    <property type="taxonomic scope" value="Bacteria"/>
</dbReference>
<dbReference type="KEGG" id="azc:AZC_0318"/>
<evidence type="ECO:0000259" key="4">
    <source>
        <dbReference type="Pfam" id="PF08241"/>
    </source>
</evidence>
<proteinExistence type="predicted"/>
<dbReference type="Pfam" id="PF08241">
    <property type="entry name" value="Methyltransf_11"/>
    <property type="match status" value="1"/>
</dbReference>
<dbReference type="HOGENOM" id="CLU_046586_0_3_5"/>
<accession>A8IJK1</accession>
<dbReference type="InterPro" id="IPR013216">
    <property type="entry name" value="Methyltransf_11"/>
</dbReference>
<dbReference type="PANTHER" id="PTHR13090">
    <property type="entry name" value="ARGININE-HYDROXYLASE NDUFAF5, MITOCHONDRIAL"/>
    <property type="match status" value="1"/>
</dbReference>
<keyword evidence="2 5" id="KW-0808">Transferase</keyword>
<organism evidence="5 6">
    <name type="scientific">Azorhizobium caulinodans (strain ATCC 43989 / DSM 5975 / JCM 20966 / LMG 6465 / NBRC 14845 / NCIMB 13405 / ORS 571)</name>
    <dbReference type="NCBI Taxonomy" id="438753"/>
    <lineage>
        <taxon>Bacteria</taxon>
        <taxon>Pseudomonadati</taxon>
        <taxon>Pseudomonadota</taxon>
        <taxon>Alphaproteobacteria</taxon>
        <taxon>Hyphomicrobiales</taxon>
        <taxon>Xanthobacteraceae</taxon>
        <taxon>Azorhizobium</taxon>
    </lineage>
</organism>
<dbReference type="STRING" id="438753.AZC_0318"/>
<reference evidence="6" key="2">
    <citation type="submission" date="2007-04" db="EMBL/GenBank/DDBJ databases">
        <title>Complete genome sequence of the nitrogen-fixing bacterium Azorhizobium caulinodans ORS571.</title>
        <authorList>
            <person name="Lee K.B."/>
            <person name="Backer P.D."/>
            <person name="Aono T."/>
            <person name="Liu C.T."/>
            <person name="Suzuki S."/>
            <person name="Suzuki T."/>
            <person name="Kaneko T."/>
            <person name="Yamada M."/>
            <person name="Tabata S."/>
            <person name="Kupfer D.M."/>
            <person name="Najar F.Z."/>
            <person name="Wiley G.B."/>
            <person name="Roe B."/>
            <person name="Binnewies T."/>
            <person name="Ussery D."/>
            <person name="Vereecke D."/>
            <person name="Gevers D."/>
            <person name="Holsters M."/>
            <person name="Oyaizu H."/>
        </authorList>
    </citation>
    <scope>NUCLEOTIDE SEQUENCE [LARGE SCALE GENOMIC DNA]</scope>
    <source>
        <strain evidence="6">ATCC 43989 / DSM 5975 / JCM 20966 / LMG 6465 / NBRC 14845 / NCIMB 13405 / ORS 571</strain>
    </source>
</reference>
<dbReference type="SUPFAM" id="SSF53335">
    <property type="entry name" value="S-adenosyl-L-methionine-dependent methyltransferases"/>
    <property type="match status" value="1"/>
</dbReference>
<evidence type="ECO:0000256" key="1">
    <source>
        <dbReference type="ARBA" id="ARBA00022603"/>
    </source>
</evidence>
<dbReference type="AlphaFoldDB" id="A8IJK1"/>
<evidence type="ECO:0000256" key="2">
    <source>
        <dbReference type="ARBA" id="ARBA00022679"/>
    </source>
</evidence>
<dbReference type="PANTHER" id="PTHR13090:SF1">
    <property type="entry name" value="ARGININE-HYDROXYLASE NDUFAF5, MITOCHONDRIAL"/>
    <property type="match status" value="1"/>
</dbReference>
<evidence type="ECO:0000313" key="6">
    <source>
        <dbReference type="Proteomes" id="UP000000270"/>
    </source>
</evidence>
<evidence type="ECO:0000256" key="3">
    <source>
        <dbReference type="SAM" id="MobiDB-lite"/>
    </source>
</evidence>
<evidence type="ECO:0000313" key="5">
    <source>
        <dbReference type="EMBL" id="BAF86316.1"/>
    </source>
</evidence>
<dbReference type="InterPro" id="IPR050602">
    <property type="entry name" value="Malonyl-ACP_OMT"/>
</dbReference>
<protein>
    <submittedName>
        <fullName evidence="5">Methyltransferase</fullName>
    </submittedName>
</protein>